<reference evidence="2" key="2">
    <citation type="submission" date="2021-04" db="EMBL/GenBank/DDBJ databases">
        <authorList>
            <person name="Zhang T."/>
            <person name="Zhang Y."/>
            <person name="Lu D."/>
            <person name="Zuo D."/>
            <person name="Du Z."/>
        </authorList>
    </citation>
    <scope>NUCLEOTIDE SEQUENCE</scope>
    <source>
        <strain evidence="2">JR1</strain>
    </source>
</reference>
<reference evidence="2" key="1">
    <citation type="journal article" date="2018" name="Int. J. Syst. Evol. Microbiol.">
        <title>Carboxylicivirga sediminis sp. nov., isolated from coastal sediment.</title>
        <authorList>
            <person name="Wang F.Q."/>
            <person name="Ren L.H."/>
            <person name="Zou R.J."/>
            <person name="Sun Y.Z."/>
            <person name="Liu X.J."/>
            <person name="Jiang F."/>
            <person name="Liu L.J."/>
        </authorList>
    </citation>
    <scope>NUCLEOTIDE SEQUENCE</scope>
    <source>
        <strain evidence="2">JR1</strain>
    </source>
</reference>
<dbReference type="AlphaFoldDB" id="A0A941F540"/>
<evidence type="ECO:0000313" key="2">
    <source>
        <dbReference type="EMBL" id="MBR8536589.1"/>
    </source>
</evidence>
<dbReference type="Pfam" id="PF13585">
    <property type="entry name" value="CHU_C"/>
    <property type="match status" value="1"/>
</dbReference>
<protein>
    <submittedName>
        <fullName evidence="2">Gliding motility-associated C-terminal domain-containing protein</fullName>
    </submittedName>
</protein>
<name>A0A941F540_9BACT</name>
<sequence>MKNNLLVLIVLLLSVGAGKAYAQPVADVSYDQLRFCESGEVTLTINFTGDAPYDFKYWINNGIVDQGVVVTNHNSDIFTLPINFPNSGFLRVYDLEDVNGIAGTVNNGEGTVIVDAMPNPTIHDPIRTCDLDVHLSGSKEFETSSTIWRLGNGTVDGTLTDENSLNPVFSAIAEGNYTVYFKEIQGVCEKEIGSPINVVNKPSPSGGSISDSETICSNNQATIALDITGTFPISVFYTDGELVFLETDVKQIVTRTLIDSEIYQLFRLRDVDGCETIINQNVNINVDRTPVTDAGFFSQPVCGEEIQLGASLEDGNTGFWTIIDDHEGSGLTIENSDNPISKASLNYGAQYTLEYYTLRWTEVNSENTECVDFDEVEIEFNKMPKNVSLGNDTTVYLDKEIVFSTTGLEDMPLTWNLPEGVSVDEQEVPQVTVSGLSLGNNQVICTIENGVCPAVTAEKLIRVNDIYQTTGFSPNGDGVNETFMIGGAANVEGNKLIVFDVTGKVVFETTDFCRSGSDTEEGWNGYQNNGERKDGTYYYIFTGNGIEPIKNYLIIKGSTK</sequence>
<evidence type="ECO:0000313" key="3">
    <source>
        <dbReference type="Proteomes" id="UP000679220"/>
    </source>
</evidence>
<feature type="signal peptide" evidence="1">
    <location>
        <begin position="1"/>
        <end position="22"/>
    </location>
</feature>
<keyword evidence="3" id="KW-1185">Reference proteome</keyword>
<evidence type="ECO:0000256" key="1">
    <source>
        <dbReference type="SAM" id="SignalP"/>
    </source>
</evidence>
<dbReference type="Proteomes" id="UP000679220">
    <property type="component" value="Unassembled WGS sequence"/>
</dbReference>
<proteinExistence type="predicted"/>
<feature type="chain" id="PRO_5037759907" evidence="1">
    <location>
        <begin position="23"/>
        <end position="560"/>
    </location>
</feature>
<gene>
    <name evidence="2" type="ORF">KDU71_13525</name>
</gene>
<dbReference type="EMBL" id="JAGTAR010000020">
    <property type="protein sequence ID" value="MBR8536589.1"/>
    <property type="molecule type" value="Genomic_DNA"/>
</dbReference>
<accession>A0A941F540</accession>
<keyword evidence="1" id="KW-0732">Signal</keyword>
<dbReference type="RefSeq" id="WP_212191617.1">
    <property type="nucleotide sequence ID" value="NZ_JAGTAR010000020.1"/>
</dbReference>
<organism evidence="2 3">
    <name type="scientific">Carboxylicivirga sediminis</name>
    <dbReference type="NCBI Taxonomy" id="2006564"/>
    <lineage>
        <taxon>Bacteria</taxon>
        <taxon>Pseudomonadati</taxon>
        <taxon>Bacteroidota</taxon>
        <taxon>Bacteroidia</taxon>
        <taxon>Marinilabiliales</taxon>
        <taxon>Marinilabiliaceae</taxon>
        <taxon>Carboxylicivirga</taxon>
    </lineage>
</organism>
<comment type="caution">
    <text evidence="2">The sequence shown here is derived from an EMBL/GenBank/DDBJ whole genome shotgun (WGS) entry which is preliminary data.</text>
</comment>